<dbReference type="InterPro" id="IPR050109">
    <property type="entry name" value="HTH-type_TetR-like_transc_reg"/>
</dbReference>
<keyword evidence="2" id="KW-0238">DNA-binding</keyword>
<proteinExistence type="predicted"/>
<dbReference type="Proteomes" id="UP000539957">
    <property type="component" value="Unassembled WGS sequence"/>
</dbReference>
<reference evidence="5 6" key="1">
    <citation type="submission" date="2020-08" db="EMBL/GenBank/DDBJ databases">
        <title>Functional genomics of gut bacteria from endangered species of beetles.</title>
        <authorList>
            <person name="Carlos-Shanley C."/>
        </authorList>
    </citation>
    <scope>NUCLEOTIDE SEQUENCE [LARGE SCALE GENOMIC DNA]</scope>
    <source>
        <strain evidence="5 6">S00123</strain>
    </source>
</reference>
<dbReference type="SUPFAM" id="SSF46689">
    <property type="entry name" value="Homeodomain-like"/>
    <property type="match status" value="1"/>
</dbReference>
<dbReference type="GO" id="GO:0000976">
    <property type="term" value="F:transcription cis-regulatory region binding"/>
    <property type="evidence" value="ECO:0007669"/>
    <property type="project" value="TreeGrafter"/>
</dbReference>
<accession>A0A7W7IPP6</accession>
<keyword evidence="1" id="KW-0805">Transcription regulation</keyword>
<gene>
    <name evidence="5" type="ORF">HNP32_001992</name>
</gene>
<evidence type="ECO:0000256" key="1">
    <source>
        <dbReference type="ARBA" id="ARBA00023015"/>
    </source>
</evidence>
<feature type="domain" description="HTH tetR-type" evidence="4">
    <location>
        <begin position="17"/>
        <end position="61"/>
    </location>
</feature>
<dbReference type="AlphaFoldDB" id="A0A7W7IPP6"/>
<dbReference type="PANTHER" id="PTHR30055:SF234">
    <property type="entry name" value="HTH-TYPE TRANSCRIPTIONAL REGULATOR BETI"/>
    <property type="match status" value="1"/>
</dbReference>
<organism evidence="5 6">
    <name type="scientific">Brevundimonas bullata</name>
    <dbReference type="NCBI Taxonomy" id="13160"/>
    <lineage>
        <taxon>Bacteria</taxon>
        <taxon>Pseudomonadati</taxon>
        <taxon>Pseudomonadota</taxon>
        <taxon>Alphaproteobacteria</taxon>
        <taxon>Caulobacterales</taxon>
        <taxon>Caulobacteraceae</taxon>
        <taxon>Brevundimonas</taxon>
    </lineage>
</organism>
<keyword evidence="6" id="KW-1185">Reference proteome</keyword>
<dbReference type="InterPro" id="IPR009057">
    <property type="entry name" value="Homeodomain-like_sf"/>
</dbReference>
<name>A0A7W7IPP6_9CAUL</name>
<dbReference type="PANTHER" id="PTHR30055">
    <property type="entry name" value="HTH-TYPE TRANSCRIPTIONAL REGULATOR RUTR"/>
    <property type="match status" value="1"/>
</dbReference>
<protein>
    <submittedName>
        <fullName evidence="5">AcrR family transcriptional regulator</fullName>
    </submittedName>
</protein>
<dbReference type="InterPro" id="IPR001647">
    <property type="entry name" value="HTH_TetR"/>
</dbReference>
<evidence type="ECO:0000313" key="5">
    <source>
        <dbReference type="EMBL" id="MBB4798248.1"/>
    </source>
</evidence>
<comment type="caution">
    <text evidence="5">The sequence shown here is derived from an EMBL/GenBank/DDBJ whole genome shotgun (WGS) entry which is preliminary data.</text>
</comment>
<dbReference type="GO" id="GO:0003700">
    <property type="term" value="F:DNA-binding transcription factor activity"/>
    <property type="evidence" value="ECO:0007669"/>
    <property type="project" value="TreeGrafter"/>
</dbReference>
<evidence type="ECO:0000256" key="3">
    <source>
        <dbReference type="ARBA" id="ARBA00023163"/>
    </source>
</evidence>
<evidence type="ECO:0000256" key="2">
    <source>
        <dbReference type="ARBA" id="ARBA00023125"/>
    </source>
</evidence>
<dbReference type="EMBL" id="JACHKY010000003">
    <property type="protein sequence ID" value="MBB4798248.1"/>
    <property type="molecule type" value="Genomic_DNA"/>
</dbReference>
<dbReference type="Pfam" id="PF00440">
    <property type="entry name" value="TetR_N"/>
    <property type="match status" value="1"/>
</dbReference>
<keyword evidence="3" id="KW-0804">Transcription</keyword>
<dbReference type="Gene3D" id="1.10.357.10">
    <property type="entry name" value="Tetracycline Repressor, domain 2"/>
    <property type="match status" value="1"/>
</dbReference>
<evidence type="ECO:0000313" key="6">
    <source>
        <dbReference type="Proteomes" id="UP000539957"/>
    </source>
</evidence>
<evidence type="ECO:0000259" key="4">
    <source>
        <dbReference type="Pfam" id="PF00440"/>
    </source>
</evidence>
<sequence>MSTRRFRNKAITRAYLVAVAGAVFDLYPYEAATMRRIAAQARVSVGTMFAHFPDKAGLWRAAMGCEPPVDSRLSRSALSLFEALEALVATRTPEDEDLLWEEAEALVRVLQPAAIREIHAAGGARARPSRRSAATAGLAHE</sequence>
<dbReference type="RefSeq" id="WP_184751194.1">
    <property type="nucleotide sequence ID" value="NZ_JACHKY010000003.1"/>
</dbReference>